<comment type="caution">
    <text evidence="1">The sequence shown here is derived from an EMBL/GenBank/DDBJ whole genome shotgun (WGS) entry which is preliminary data.</text>
</comment>
<dbReference type="AlphaFoldDB" id="A0A454D1J1"/>
<gene>
    <name evidence="1" type="ORF">VCHENC02_1917B</name>
</gene>
<accession>A0A454D1J1</accession>
<organism evidence="1 2">
    <name type="scientific">Vibrio harveyi</name>
    <name type="common">Beneckea harveyi</name>
    <dbReference type="NCBI Taxonomy" id="669"/>
    <lineage>
        <taxon>Bacteria</taxon>
        <taxon>Pseudomonadati</taxon>
        <taxon>Pseudomonadota</taxon>
        <taxon>Gammaproteobacteria</taxon>
        <taxon>Vibrionales</taxon>
        <taxon>Vibrionaceae</taxon>
        <taxon>Vibrio</taxon>
    </lineage>
</organism>
<feature type="non-terminal residue" evidence="1">
    <location>
        <position position="1"/>
    </location>
</feature>
<name>A0A454D1J1_VIBHA</name>
<proteinExistence type="predicted"/>
<evidence type="ECO:0000313" key="2">
    <source>
        <dbReference type="Proteomes" id="UP000008367"/>
    </source>
</evidence>
<sequence length="19" mass="1987">TLPAIPSTKKNMVSTASKI</sequence>
<evidence type="ECO:0000313" key="1">
    <source>
        <dbReference type="EMBL" id="EKM32533.1"/>
    </source>
</evidence>
<protein>
    <submittedName>
        <fullName evidence="1">Bacterial regulatory helix-turn-helix, lysR family protein</fullName>
    </submittedName>
</protein>
<dbReference type="EMBL" id="AJSR01000706">
    <property type="protein sequence ID" value="EKM32533.1"/>
    <property type="molecule type" value="Genomic_DNA"/>
</dbReference>
<reference evidence="1 2" key="1">
    <citation type="submission" date="2012-10" db="EMBL/GenBank/DDBJ databases">
        <title>Genome sequence of Vibrio Cholerae HENC-02.</title>
        <authorList>
            <person name="Eppinger M."/>
            <person name="Hasan N.A."/>
            <person name="Sengamalay N."/>
            <person name="Hine E."/>
            <person name="Su Q."/>
            <person name="Daugherty S.C."/>
            <person name="Young S."/>
            <person name="Sadzewicz L."/>
            <person name="Tallon L."/>
            <person name="Cebula T.A."/>
            <person name="Ravel J."/>
            <person name="Colwell R.R."/>
        </authorList>
    </citation>
    <scope>NUCLEOTIDE SEQUENCE [LARGE SCALE GENOMIC DNA]</scope>
    <source>
        <strain evidence="1 2">HENC-02</strain>
    </source>
</reference>
<dbReference type="Proteomes" id="UP000008367">
    <property type="component" value="Unassembled WGS sequence"/>
</dbReference>